<evidence type="ECO:0000256" key="1">
    <source>
        <dbReference type="SAM" id="MobiDB-lite"/>
    </source>
</evidence>
<dbReference type="AlphaFoldDB" id="A0A4U5N4B0"/>
<evidence type="ECO:0000313" key="2">
    <source>
        <dbReference type="EMBL" id="TKR77013.1"/>
    </source>
</evidence>
<reference evidence="2 3" key="2">
    <citation type="journal article" date="2019" name="G3 (Bethesda)">
        <title>Hybrid Assembly of the Genome of the Entomopathogenic Nematode Steinernema carpocapsae Identifies the X-Chromosome.</title>
        <authorList>
            <person name="Serra L."/>
            <person name="Macchietto M."/>
            <person name="Macias-Munoz A."/>
            <person name="McGill C.J."/>
            <person name="Rodriguez I.M."/>
            <person name="Rodriguez B."/>
            <person name="Murad R."/>
            <person name="Mortazavi A."/>
        </authorList>
    </citation>
    <scope>NUCLEOTIDE SEQUENCE [LARGE SCALE GENOMIC DNA]</scope>
    <source>
        <strain evidence="2 3">ALL</strain>
    </source>
</reference>
<sequence length="203" mass="23347">MSRSFGQNPSHGRDGFEGRRDDRSFENRQGRPYLVIKHHDRSQNYTALGSTRHKQEEPLKPEAHRKKKSVWSSSDESEAEEAVDQRMEHQRAPKPAVEARGGRTSEDNKKDQKPSEAWERYRQFQKNATARQQDSARFAREKKSVWSSSDEEEEATVKTRFVRRGPLNAQDGRPSVRMTTSSSDLLHRAMVRSFKMSGSGSPD</sequence>
<feature type="compositionally biased region" description="Polar residues" evidence="1">
    <location>
        <begin position="124"/>
        <end position="135"/>
    </location>
</feature>
<feature type="compositionally biased region" description="Basic and acidic residues" evidence="1">
    <location>
        <begin position="11"/>
        <end position="29"/>
    </location>
</feature>
<accession>A0A4U5N4B0</accession>
<reference evidence="2 3" key="1">
    <citation type="journal article" date="2015" name="Genome Biol.">
        <title>Comparative genomics of Steinernema reveals deeply conserved gene regulatory networks.</title>
        <authorList>
            <person name="Dillman A.R."/>
            <person name="Macchietto M."/>
            <person name="Porter C.F."/>
            <person name="Rogers A."/>
            <person name="Williams B."/>
            <person name="Antoshechkin I."/>
            <person name="Lee M.M."/>
            <person name="Goodwin Z."/>
            <person name="Lu X."/>
            <person name="Lewis E.E."/>
            <person name="Goodrich-Blair H."/>
            <person name="Stock S.P."/>
            <person name="Adams B.J."/>
            <person name="Sternberg P.W."/>
            <person name="Mortazavi A."/>
        </authorList>
    </citation>
    <scope>NUCLEOTIDE SEQUENCE [LARGE SCALE GENOMIC DNA]</scope>
    <source>
        <strain evidence="2 3">ALL</strain>
    </source>
</reference>
<proteinExistence type="predicted"/>
<gene>
    <name evidence="2" type="ORF">L596_018064</name>
</gene>
<organism evidence="2 3">
    <name type="scientific">Steinernema carpocapsae</name>
    <name type="common">Entomopathogenic nematode</name>
    <dbReference type="NCBI Taxonomy" id="34508"/>
    <lineage>
        <taxon>Eukaryota</taxon>
        <taxon>Metazoa</taxon>
        <taxon>Ecdysozoa</taxon>
        <taxon>Nematoda</taxon>
        <taxon>Chromadorea</taxon>
        <taxon>Rhabditida</taxon>
        <taxon>Tylenchina</taxon>
        <taxon>Panagrolaimomorpha</taxon>
        <taxon>Strongyloidoidea</taxon>
        <taxon>Steinernematidae</taxon>
        <taxon>Steinernema</taxon>
    </lineage>
</organism>
<name>A0A4U5N4B0_STECR</name>
<feature type="compositionally biased region" description="Polar residues" evidence="1">
    <location>
        <begin position="1"/>
        <end position="10"/>
    </location>
</feature>
<feature type="compositionally biased region" description="Basic and acidic residues" evidence="1">
    <location>
        <begin position="100"/>
        <end position="122"/>
    </location>
</feature>
<feature type="compositionally biased region" description="Basic and acidic residues" evidence="1">
    <location>
        <begin position="53"/>
        <end position="62"/>
    </location>
</feature>
<comment type="caution">
    <text evidence="2">The sequence shown here is derived from an EMBL/GenBank/DDBJ whole genome shotgun (WGS) entry which is preliminary data.</text>
</comment>
<protein>
    <submittedName>
        <fullName evidence="2">Uncharacterized protein</fullName>
    </submittedName>
</protein>
<keyword evidence="3" id="KW-1185">Reference proteome</keyword>
<evidence type="ECO:0000313" key="3">
    <source>
        <dbReference type="Proteomes" id="UP000298663"/>
    </source>
</evidence>
<dbReference type="Proteomes" id="UP000298663">
    <property type="component" value="Unassembled WGS sequence"/>
</dbReference>
<dbReference type="EMBL" id="AZBU02000005">
    <property type="protein sequence ID" value="TKR77013.1"/>
    <property type="molecule type" value="Genomic_DNA"/>
</dbReference>
<feature type="region of interest" description="Disordered" evidence="1">
    <location>
        <begin position="1"/>
        <end position="182"/>
    </location>
</feature>